<organism evidence="3 4">
    <name type="scientific">Haematococcus lacustris</name>
    <name type="common">Green alga</name>
    <name type="synonym">Haematococcus pluvialis</name>
    <dbReference type="NCBI Taxonomy" id="44745"/>
    <lineage>
        <taxon>Eukaryota</taxon>
        <taxon>Viridiplantae</taxon>
        <taxon>Chlorophyta</taxon>
        <taxon>core chlorophytes</taxon>
        <taxon>Chlorophyceae</taxon>
        <taxon>CS clade</taxon>
        <taxon>Chlamydomonadales</taxon>
        <taxon>Haematococcaceae</taxon>
        <taxon>Haematococcus</taxon>
    </lineage>
</organism>
<comment type="caution">
    <text evidence="3">The sequence shown here is derived from an EMBL/GenBank/DDBJ whole genome shotgun (WGS) entry which is preliminary data.</text>
</comment>
<dbReference type="Proteomes" id="UP000485058">
    <property type="component" value="Unassembled WGS sequence"/>
</dbReference>
<protein>
    <submittedName>
        <fullName evidence="3">Uncharacterized protein</fullName>
    </submittedName>
</protein>
<dbReference type="GO" id="GO:0035303">
    <property type="term" value="P:regulation of dephosphorylation"/>
    <property type="evidence" value="ECO:0007669"/>
    <property type="project" value="InterPro"/>
</dbReference>
<evidence type="ECO:0000256" key="2">
    <source>
        <dbReference type="ARBA" id="ARBA00022490"/>
    </source>
</evidence>
<evidence type="ECO:0000256" key="1">
    <source>
        <dbReference type="ARBA" id="ARBA00004496"/>
    </source>
</evidence>
<proteinExistence type="predicted"/>
<comment type="subcellular location">
    <subcellularLocation>
        <location evidence="1">Cytoplasm</location>
    </subcellularLocation>
</comment>
<name>A0A699YAF8_HAELA</name>
<dbReference type="GO" id="GO:0005737">
    <property type="term" value="C:cytoplasm"/>
    <property type="evidence" value="ECO:0007669"/>
    <property type="project" value="UniProtKB-SubCell"/>
</dbReference>
<dbReference type="InterPro" id="IPR039865">
    <property type="entry name" value="PPP2R3C"/>
</dbReference>
<dbReference type="GO" id="GO:0005819">
    <property type="term" value="C:spindle"/>
    <property type="evidence" value="ECO:0007669"/>
    <property type="project" value="TreeGrafter"/>
</dbReference>
<accession>A0A699YAF8</accession>
<reference evidence="3 4" key="1">
    <citation type="submission" date="2020-02" db="EMBL/GenBank/DDBJ databases">
        <title>Draft genome sequence of Haematococcus lacustris strain NIES-144.</title>
        <authorList>
            <person name="Morimoto D."/>
            <person name="Nakagawa S."/>
            <person name="Yoshida T."/>
            <person name="Sawayama S."/>
        </authorList>
    </citation>
    <scope>NUCLEOTIDE SEQUENCE [LARGE SCALE GENOMIC DNA]</scope>
    <source>
        <strain evidence="3 4">NIES-144</strain>
    </source>
</reference>
<dbReference type="GO" id="GO:0030865">
    <property type="term" value="P:cortical cytoskeleton organization"/>
    <property type="evidence" value="ECO:0007669"/>
    <property type="project" value="TreeGrafter"/>
</dbReference>
<dbReference type="AlphaFoldDB" id="A0A699YAF8"/>
<dbReference type="EMBL" id="BLLF01000071">
    <property type="protein sequence ID" value="GFH07043.1"/>
    <property type="molecule type" value="Genomic_DNA"/>
</dbReference>
<evidence type="ECO:0000313" key="3">
    <source>
        <dbReference type="EMBL" id="GFH07043.1"/>
    </source>
</evidence>
<dbReference type="PANTHER" id="PTHR12085:SF3">
    <property type="entry name" value="SERINE_THREONINE-PROTEIN PHOSPHATASE 2A REGULATORY SUBUNIT B'' SUBUNIT GAMMA"/>
    <property type="match status" value="1"/>
</dbReference>
<dbReference type="GO" id="GO:0000226">
    <property type="term" value="P:microtubule cytoskeleton organization"/>
    <property type="evidence" value="ECO:0007669"/>
    <property type="project" value="TreeGrafter"/>
</dbReference>
<keyword evidence="2" id="KW-0963">Cytoplasm</keyword>
<gene>
    <name evidence="3" type="ORF">HaLaN_01787</name>
</gene>
<sequence length="158" mass="17737">MTLLGWSAARDSDAYISATSFAAHLSMRAHMQALRIQLSSFDEGDTVCLEEQQLGEFLRTQAMELELLEDMQPSFLQHYCNTAARKIVLFHSRKGIVKVKELLTSPLMKGFVTPAEIYTSFKDIHVMWVNIGEYADLSIYDVVDKVLDMGNGSIVLTA</sequence>
<dbReference type="PANTHER" id="PTHR12085">
    <property type="entry name" value="SERINE/THREONINE-PROTEIN PHOSPHATASE 2A REGULATORY SUBUNIT B'' SUBUNIT GAMMA"/>
    <property type="match status" value="1"/>
</dbReference>
<keyword evidence="4" id="KW-1185">Reference proteome</keyword>
<evidence type="ECO:0000313" key="4">
    <source>
        <dbReference type="Proteomes" id="UP000485058"/>
    </source>
</evidence>